<keyword evidence="3" id="KW-1185">Reference proteome</keyword>
<feature type="transmembrane region" description="Helical" evidence="1">
    <location>
        <begin position="348"/>
        <end position="367"/>
    </location>
</feature>
<dbReference type="InterPro" id="IPR004445">
    <property type="entry name" value="GltS"/>
</dbReference>
<feature type="transmembrane region" description="Helical" evidence="1">
    <location>
        <begin position="6"/>
        <end position="23"/>
    </location>
</feature>
<proteinExistence type="predicted"/>
<evidence type="ECO:0000313" key="3">
    <source>
        <dbReference type="Proteomes" id="UP001250214"/>
    </source>
</evidence>
<feature type="transmembrane region" description="Helical" evidence="1">
    <location>
        <begin position="179"/>
        <end position="203"/>
    </location>
</feature>
<keyword evidence="1" id="KW-0472">Membrane</keyword>
<feature type="transmembrane region" description="Helical" evidence="1">
    <location>
        <begin position="417"/>
        <end position="437"/>
    </location>
</feature>
<organism evidence="2 3">
    <name type="scientific">Lipingzhangella rawalii</name>
    <dbReference type="NCBI Taxonomy" id="2055835"/>
    <lineage>
        <taxon>Bacteria</taxon>
        <taxon>Bacillati</taxon>
        <taxon>Actinomycetota</taxon>
        <taxon>Actinomycetes</taxon>
        <taxon>Streptosporangiales</taxon>
        <taxon>Nocardiopsidaceae</taxon>
        <taxon>Lipingzhangella</taxon>
    </lineage>
</organism>
<dbReference type="PANTHER" id="PTHR36178">
    <property type="entry name" value="SLR0625 PROTEIN"/>
    <property type="match status" value="1"/>
</dbReference>
<dbReference type="EMBL" id="JAVLVT010000010">
    <property type="protein sequence ID" value="MDS1272246.1"/>
    <property type="molecule type" value="Genomic_DNA"/>
</dbReference>
<feature type="transmembrane region" description="Helical" evidence="1">
    <location>
        <begin position="78"/>
        <end position="97"/>
    </location>
</feature>
<keyword evidence="1" id="KW-0812">Transmembrane</keyword>
<gene>
    <name evidence="2" type="ORF">RIF23_18310</name>
</gene>
<accession>A0ABU2HA97</accession>
<feature type="transmembrane region" description="Helical" evidence="1">
    <location>
        <begin position="35"/>
        <end position="58"/>
    </location>
</feature>
<feature type="transmembrane region" description="Helical" evidence="1">
    <location>
        <begin position="443"/>
        <end position="463"/>
    </location>
</feature>
<dbReference type="RefSeq" id="WP_310913818.1">
    <property type="nucleotide sequence ID" value="NZ_JAVLVT010000010.1"/>
</dbReference>
<dbReference type="Proteomes" id="UP001250214">
    <property type="component" value="Unassembled WGS sequence"/>
</dbReference>
<keyword evidence="1" id="KW-1133">Transmembrane helix</keyword>
<dbReference type="Pfam" id="PF03616">
    <property type="entry name" value="Glt_symporter"/>
    <property type="match status" value="1"/>
</dbReference>
<protein>
    <submittedName>
        <fullName evidence="2">Sodium/glutamate symporter</fullName>
    </submittedName>
</protein>
<evidence type="ECO:0000256" key="1">
    <source>
        <dbReference type="SAM" id="Phobius"/>
    </source>
</evidence>
<feature type="transmembrane region" description="Helical" evidence="1">
    <location>
        <begin position="109"/>
        <end position="136"/>
    </location>
</feature>
<reference evidence="3" key="1">
    <citation type="submission" date="2023-07" db="EMBL/GenBank/DDBJ databases">
        <title>Novel species in the genus Lipingzhangella isolated from Sambhar Salt Lake.</title>
        <authorList>
            <person name="Jiya N."/>
            <person name="Kajale S."/>
            <person name="Sharma A."/>
        </authorList>
    </citation>
    <scope>NUCLEOTIDE SEQUENCE [LARGE SCALE GENOMIC DNA]</scope>
    <source>
        <strain evidence="3">LS1_29</strain>
    </source>
</reference>
<comment type="caution">
    <text evidence="2">The sequence shown here is derived from an EMBL/GenBank/DDBJ whole genome shotgun (WGS) entry which is preliminary data.</text>
</comment>
<name>A0ABU2HA97_9ACTN</name>
<dbReference type="PANTHER" id="PTHR36178:SF1">
    <property type="entry name" value="SODIUM_GLUTAMATE SYMPORTER"/>
    <property type="match status" value="1"/>
</dbReference>
<feature type="transmembrane region" description="Helical" evidence="1">
    <location>
        <begin position="247"/>
        <end position="267"/>
    </location>
</feature>
<feature type="transmembrane region" description="Helical" evidence="1">
    <location>
        <begin position="282"/>
        <end position="303"/>
    </location>
</feature>
<evidence type="ECO:0000313" key="2">
    <source>
        <dbReference type="EMBL" id="MDS1272246.1"/>
    </source>
</evidence>
<sequence>MTANTIGLAILLLGIVLLVAKLVRVRWRLAQRLFIPSSVIGGGLALLLGPEIFGGLAALVGTDRFTDGGLFGEPVLDVWSTLPGLLISVVFAALFLGHRVPKPREAGRLAGPQIAFGITLGSGQYVIGILLAILVLTPVFGMSPMVGALIEVGFEGGHGTAAGLGDTFAELGFEEGQDLALGLATIGLLSGIIVGIGLVNWGVRRGKTAELKPNQGISVAEQRGIVERESRSAAAMLTVRPSSVEPLALHFGLLALAVALGQLLLWGLQELEQWLWADRVELLAYVPLFPLAMVGGVLVQLAVDRFDRSGIIDRLMIERIQGFALDLLIISALGTLSLQVIADNLVPFLLLAGAGIAWSVGAFLLLAPRMIPNYWFERGIGDMGQSLGVTATGLILMRIADPELRTPAYQAFGYKQLMLEPFFGGGLITAASIPLIAQFGPQPLLIAMSVLLVLSLLVGLLYFGRLGPQRPTTSQPAEPPNRGGSLT</sequence>
<feature type="transmembrane region" description="Helical" evidence="1">
    <location>
        <begin position="323"/>
        <end position="342"/>
    </location>
</feature>